<keyword evidence="3" id="KW-0418">Kinase</keyword>
<keyword evidence="7" id="KW-1185">Reference proteome</keyword>
<dbReference type="EMBL" id="BAAAPZ010000017">
    <property type="protein sequence ID" value="GAA2103892.1"/>
    <property type="molecule type" value="Genomic_DNA"/>
</dbReference>
<name>A0ABN2X479_9MICO</name>
<dbReference type="Proteomes" id="UP001500984">
    <property type="component" value="Unassembled WGS sequence"/>
</dbReference>
<organism evidence="6 7">
    <name type="scientific">Brevibacterium salitolerans</name>
    <dbReference type="NCBI Taxonomy" id="1403566"/>
    <lineage>
        <taxon>Bacteria</taxon>
        <taxon>Bacillati</taxon>
        <taxon>Actinomycetota</taxon>
        <taxon>Actinomycetes</taxon>
        <taxon>Micrococcales</taxon>
        <taxon>Brevibacteriaceae</taxon>
        <taxon>Brevibacterium</taxon>
    </lineage>
</organism>
<proteinExistence type="predicted"/>
<accession>A0ABN2X479</accession>
<dbReference type="InterPro" id="IPR040999">
    <property type="entry name" value="Mak_N_cap"/>
</dbReference>
<comment type="caution">
    <text evidence="6">The sequence shown here is derived from an EMBL/GenBank/DDBJ whole genome shotgun (WGS) entry which is preliminary data.</text>
</comment>
<dbReference type="RefSeq" id="WP_344337924.1">
    <property type="nucleotide sequence ID" value="NZ_BAAAPZ010000017.1"/>
</dbReference>
<evidence type="ECO:0000259" key="5">
    <source>
        <dbReference type="Pfam" id="PF18085"/>
    </source>
</evidence>
<dbReference type="Pfam" id="PF18085">
    <property type="entry name" value="Mak_N_cap"/>
    <property type="match status" value="1"/>
</dbReference>
<evidence type="ECO:0000256" key="3">
    <source>
        <dbReference type="ARBA" id="ARBA00022777"/>
    </source>
</evidence>
<keyword evidence="4" id="KW-0067">ATP-binding</keyword>
<reference evidence="6 7" key="1">
    <citation type="journal article" date="2019" name="Int. J. Syst. Evol. Microbiol.">
        <title>The Global Catalogue of Microorganisms (GCM) 10K type strain sequencing project: providing services to taxonomists for standard genome sequencing and annotation.</title>
        <authorList>
            <consortium name="The Broad Institute Genomics Platform"/>
            <consortium name="The Broad Institute Genome Sequencing Center for Infectious Disease"/>
            <person name="Wu L."/>
            <person name="Ma J."/>
        </authorList>
    </citation>
    <scope>NUCLEOTIDE SEQUENCE [LARGE SCALE GENOMIC DNA]</scope>
    <source>
        <strain evidence="6 7">JCM 15900</strain>
    </source>
</reference>
<sequence>MSTLYAASLSPSKPEALALLFSRRAPGAEVSAEGIERIAAYRFDDPAGEVGCETHIVATEALGTVQVPLTYRGAPLAGAPAEALVTTMQHSVLGERWVYDAAHDPVYVEALIRVMAEGGAGAEQFMVREDGSLQPVSEGLARVRGTGRGGEGVIRADAAAESVRAREAVQEPEAGDSGLPAVEQRESSTLIRFRGVAVEVRFLLAGSGPAGGEAHQLVGTWDGQAEPVLLATYLA</sequence>
<protein>
    <recommendedName>
        <fullName evidence="5">Maltokinase N-terminal cap domain-containing protein</fullName>
    </recommendedName>
</protein>
<evidence type="ECO:0000256" key="1">
    <source>
        <dbReference type="ARBA" id="ARBA00022679"/>
    </source>
</evidence>
<evidence type="ECO:0000313" key="6">
    <source>
        <dbReference type="EMBL" id="GAA2103892.1"/>
    </source>
</evidence>
<evidence type="ECO:0000256" key="2">
    <source>
        <dbReference type="ARBA" id="ARBA00022741"/>
    </source>
</evidence>
<keyword evidence="2" id="KW-0547">Nucleotide-binding</keyword>
<keyword evidence="1" id="KW-0808">Transferase</keyword>
<evidence type="ECO:0000256" key="4">
    <source>
        <dbReference type="ARBA" id="ARBA00022840"/>
    </source>
</evidence>
<feature type="domain" description="Maltokinase N-terminal cap" evidence="5">
    <location>
        <begin position="27"/>
        <end position="104"/>
    </location>
</feature>
<gene>
    <name evidence="6" type="ORF">GCM10009823_28130</name>
</gene>
<evidence type="ECO:0000313" key="7">
    <source>
        <dbReference type="Proteomes" id="UP001500984"/>
    </source>
</evidence>